<protein>
    <recommendedName>
        <fullName evidence="8">Cation:proton antiporter</fullName>
    </recommendedName>
</protein>
<name>X1LGB3_9ZZZZ</name>
<evidence type="ECO:0000313" key="7">
    <source>
        <dbReference type="EMBL" id="GAH93178.1"/>
    </source>
</evidence>
<accession>X1LGB3</accession>
<dbReference type="EMBL" id="BARV01001196">
    <property type="protein sequence ID" value="GAH93178.1"/>
    <property type="molecule type" value="Genomic_DNA"/>
</dbReference>
<dbReference type="PANTHER" id="PTHR34583:SF2">
    <property type="entry name" value="ANTIPORTER SUBUNIT MNHC2-RELATED"/>
    <property type="match status" value="1"/>
</dbReference>
<keyword evidence="5 6" id="KW-0472">Membrane</keyword>
<sequence>MPYALCFLLFMIGLYCAVVKKNMVKIVIGIMIMEYAVNLFLIMLGYRIGGIAPIIDKGALKPGTEQLTAAFLNTSVDPLPQALVLTAIVISLGSLALMISICIRTYERYGTFDITKIRRLRG</sequence>
<dbReference type="PANTHER" id="PTHR34583">
    <property type="entry name" value="ANTIPORTER SUBUNIT MNHC2-RELATED"/>
    <property type="match status" value="1"/>
</dbReference>
<dbReference type="Gene3D" id="1.10.287.3510">
    <property type="match status" value="1"/>
</dbReference>
<comment type="subcellular location">
    <subcellularLocation>
        <location evidence="1">Cell membrane</location>
        <topology evidence="1">Multi-pass membrane protein</topology>
    </subcellularLocation>
</comment>
<proteinExistence type="predicted"/>
<evidence type="ECO:0000256" key="6">
    <source>
        <dbReference type="SAM" id="Phobius"/>
    </source>
</evidence>
<keyword evidence="4 6" id="KW-1133">Transmembrane helix</keyword>
<reference evidence="7" key="1">
    <citation type="journal article" date="2014" name="Front. Microbiol.">
        <title>High frequency of phylogenetically diverse reductive dehalogenase-homologous genes in deep subseafloor sedimentary metagenomes.</title>
        <authorList>
            <person name="Kawai M."/>
            <person name="Futagami T."/>
            <person name="Toyoda A."/>
            <person name="Takaki Y."/>
            <person name="Nishi S."/>
            <person name="Hori S."/>
            <person name="Arai W."/>
            <person name="Tsubouchi T."/>
            <person name="Morono Y."/>
            <person name="Uchiyama I."/>
            <person name="Ito T."/>
            <person name="Fujiyama A."/>
            <person name="Inagaki F."/>
            <person name="Takami H."/>
        </authorList>
    </citation>
    <scope>NUCLEOTIDE SEQUENCE</scope>
    <source>
        <strain evidence="7">Expedition CK06-06</strain>
    </source>
</reference>
<organism evidence="7">
    <name type="scientific">marine sediment metagenome</name>
    <dbReference type="NCBI Taxonomy" id="412755"/>
    <lineage>
        <taxon>unclassified sequences</taxon>
        <taxon>metagenomes</taxon>
        <taxon>ecological metagenomes</taxon>
    </lineage>
</organism>
<evidence type="ECO:0000256" key="5">
    <source>
        <dbReference type="ARBA" id="ARBA00023136"/>
    </source>
</evidence>
<keyword evidence="3 6" id="KW-0812">Transmembrane</keyword>
<evidence type="ECO:0000256" key="1">
    <source>
        <dbReference type="ARBA" id="ARBA00004651"/>
    </source>
</evidence>
<dbReference type="InterPro" id="IPR050601">
    <property type="entry name" value="CPA3_antiporter_subunitC"/>
</dbReference>
<keyword evidence="2" id="KW-1003">Cell membrane</keyword>
<dbReference type="InterPro" id="IPR039428">
    <property type="entry name" value="NUOK/Mnh_C1-like"/>
</dbReference>
<dbReference type="AlphaFoldDB" id="X1LGB3"/>
<evidence type="ECO:0008006" key="8">
    <source>
        <dbReference type="Google" id="ProtNLM"/>
    </source>
</evidence>
<evidence type="ECO:0000256" key="4">
    <source>
        <dbReference type="ARBA" id="ARBA00022989"/>
    </source>
</evidence>
<evidence type="ECO:0000256" key="2">
    <source>
        <dbReference type="ARBA" id="ARBA00022475"/>
    </source>
</evidence>
<comment type="caution">
    <text evidence="7">The sequence shown here is derived from an EMBL/GenBank/DDBJ whole genome shotgun (WGS) entry which is preliminary data.</text>
</comment>
<feature type="transmembrane region" description="Helical" evidence="6">
    <location>
        <begin position="82"/>
        <end position="106"/>
    </location>
</feature>
<feature type="transmembrane region" description="Helical" evidence="6">
    <location>
        <begin position="26"/>
        <end position="46"/>
    </location>
</feature>
<dbReference type="GO" id="GO:0005886">
    <property type="term" value="C:plasma membrane"/>
    <property type="evidence" value="ECO:0007669"/>
    <property type="project" value="UniProtKB-SubCell"/>
</dbReference>
<gene>
    <name evidence="7" type="ORF">S06H3_03616</name>
</gene>
<dbReference type="Pfam" id="PF00420">
    <property type="entry name" value="Oxidored_q2"/>
    <property type="match status" value="1"/>
</dbReference>
<evidence type="ECO:0000256" key="3">
    <source>
        <dbReference type="ARBA" id="ARBA00022692"/>
    </source>
</evidence>